<organism evidence="2">
    <name type="scientific">Oryza brachyantha</name>
    <name type="common">malo sina</name>
    <dbReference type="NCBI Taxonomy" id="4533"/>
    <lineage>
        <taxon>Eukaryota</taxon>
        <taxon>Viridiplantae</taxon>
        <taxon>Streptophyta</taxon>
        <taxon>Embryophyta</taxon>
        <taxon>Tracheophyta</taxon>
        <taxon>Spermatophyta</taxon>
        <taxon>Magnoliopsida</taxon>
        <taxon>Liliopsida</taxon>
        <taxon>Poales</taxon>
        <taxon>Poaceae</taxon>
        <taxon>BOP clade</taxon>
        <taxon>Oryzoideae</taxon>
        <taxon>Oryzeae</taxon>
        <taxon>Oryzinae</taxon>
        <taxon>Oryza</taxon>
    </lineage>
</organism>
<accession>J3L1R7</accession>
<keyword evidence="1" id="KW-0732">Signal</keyword>
<protein>
    <submittedName>
        <fullName evidence="2">Uncharacterized protein</fullName>
    </submittedName>
</protein>
<evidence type="ECO:0000256" key="1">
    <source>
        <dbReference type="SAM" id="SignalP"/>
    </source>
</evidence>
<feature type="signal peptide" evidence="1">
    <location>
        <begin position="1"/>
        <end position="28"/>
    </location>
</feature>
<keyword evidence="3" id="KW-1185">Reference proteome</keyword>
<dbReference type="Proteomes" id="UP000006038">
    <property type="component" value="Chromosome 1"/>
</dbReference>
<dbReference type="EnsemblPlants" id="OB01G31730.1">
    <property type="protein sequence ID" value="OB01G31730.1"/>
    <property type="gene ID" value="OB01G31730"/>
</dbReference>
<dbReference type="AlphaFoldDB" id="J3L1R7"/>
<name>J3L1R7_ORYBR</name>
<reference evidence="2" key="2">
    <citation type="submission" date="2013-04" db="UniProtKB">
        <authorList>
            <consortium name="EnsemblPlants"/>
        </authorList>
    </citation>
    <scope>IDENTIFICATION</scope>
</reference>
<dbReference type="Gramene" id="OB01G31730.1">
    <property type="protein sequence ID" value="OB01G31730.1"/>
    <property type="gene ID" value="OB01G31730"/>
</dbReference>
<feature type="chain" id="PRO_5047078912" evidence="1">
    <location>
        <begin position="29"/>
        <end position="51"/>
    </location>
</feature>
<proteinExistence type="predicted"/>
<sequence length="51" mass="5387">MHWPISGRHARFCDAVVCAALVTASANSSTVTSVSTHCELELLLQTSRASA</sequence>
<evidence type="ECO:0000313" key="2">
    <source>
        <dbReference type="EnsemblPlants" id="OB01G31730.1"/>
    </source>
</evidence>
<reference evidence="2" key="1">
    <citation type="journal article" date="2013" name="Nat. Commun.">
        <title>Whole-genome sequencing of Oryza brachyantha reveals mechanisms underlying Oryza genome evolution.</title>
        <authorList>
            <person name="Chen J."/>
            <person name="Huang Q."/>
            <person name="Gao D."/>
            <person name="Wang J."/>
            <person name="Lang Y."/>
            <person name="Liu T."/>
            <person name="Li B."/>
            <person name="Bai Z."/>
            <person name="Luis Goicoechea J."/>
            <person name="Liang C."/>
            <person name="Chen C."/>
            <person name="Zhang W."/>
            <person name="Sun S."/>
            <person name="Liao Y."/>
            <person name="Zhang X."/>
            <person name="Yang L."/>
            <person name="Song C."/>
            <person name="Wang M."/>
            <person name="Shi J."/>
            <person name="Liu G."/>
            <person name="Liu J."/>
            <person name="Zhou H."/>
            <person name="Zhou W."/>
            <person name="Yu Q."/>
            <person name="An N."/>
            <person name="Chen Y."/>
            <person name="Cai Q."/>
            <person name="Wang B."/>
            <person name="Liu B."/>
            <person name="Min J."/>
            <person name="Huang Y."/>
            <person name="Wu H."/>
            <person name="Li Z."/>
            <person name="Zhang Y."/>
            <person name="Yin Y."/>
            <person name="Song W."/>
            <person name="Jiang J."/>
            <person name="Jackson S.A."/>
            <person name="Wing R.A."/>
            <person name="Wang J."/>
            <person name="Chen M."/>
        </authorList>
    </citation>
    <scope>NUCLEOTIDE SEQUENCE [LARGE SCALE GENOMIC DNA]</scope>
    <source>
        <strain evidence="2">cv. IRGC 101232</strain>
    </source>
</reference>
<evidence type="ECO:0000313" key="3">
    <source>
        <dbReference type="Proteomes" id="UP000006038"/>
    </source>
</evidence>
<dbReference type="HOGENOM" id="CLU_3109580_0_0_1"/>